<feature type="transmembrane region" description="Helical" evidence="13">
    <location>
        <begin position="96"/>
        <end position="116"/>
    </location>
</feature>
<accession>A7I902</accession>
<keyword evidence="10 13" id="KW-0472">Membrane</keyword>
<keyword evidence="7" id="KW-0630">Potassium</keyword>
<evidence type="ECO:0000256" key="12">
    <source>
        <dbReference type="ARBA" id="ARBA00034430"/>
    </source>
</evidence>
<comment type="subcellular location">
    <subcellularLocation>
        <location evidence="1">Membrane</location>
        <topology evidence="1">Multi-pass membrane protein</topology>
    </subcellularLocation>
</comment>
<dbReference type="EMBL" id="CP000780">
    <property type="protein sequence ID" value="ABS56213.1"/>
    <property type="molecule type" value="Genomic_DNA"/>
</dbReference>
<dbReference type="GeneID" id="25393937"/>
<feature type="transmembrane region" description="Helical" evidence="13">
    <location>
        <begin position="166"/>
        <end position="186"/>
    </location>
</feature>
<name>A7I902_METB6</name>
<gene>
    <name evidence="14" type="ordered locus">Mboo_1696</name>
</gene>
<keyword evidence="5 13" id="KW-0812">Transmembrane</keyword>
<keyword evidence="15" id="KW-1185">Reference proteome</keyword>
<evidence type="ECO:0000256" key="5">
    <source>
        <dbReference type="ARBA" id="ARBA00022692"/>
    </source>
</evidence>
<evidence type="ECO:0000256" key="6">
    <source>
        <dbReference type="ARBA" id="ARBA00022826"/>
    </source>
</evidence>
<proteinExistence type="inferred from homology"/>
<evidence type="ECO:0000256" key="9">
    <source>
        <dbReference type="ARBA" id="ARBA00023065"/>
    </source>
</evidence>
<evidence type="ECO:0000256" key="1">
    <source>
        <dbReference type="ARBA" id="ARBA00004141"/>
    </source>
</evidence>
<comment type="catalytic activity">
    <reaction evidence="12">
        <text>K(+)(in) = K(+)(out)</text>
        <dbReference type="Rhea" id="RHEA:29463"/>
        <dbReference type="ChEBI" id="CHEBI:29103"/>
    </reaction>
</comment>
<evidence type="ECO:0000313" key="14">
    <source>
        <dbReference type="EMBL" id="ABS56213.1"/>
    </source>
</evidence>
<dbReference type="GO" id="GO:0016020">
    <property type="term" value="C:membrane"/>
    <property type="evidence" value="ECO:0007669"/>
    <property type="project" value="UniProtKB-SubCell"/>
</dbReference>
<keyword evidence="3" id="KW-0813">Transport</keyword>
<dbReference type="HOGENOM" id="CLU_090238_3_0_2"/>
<dbReference type="GO" id="GO:0015252">
    <property type="term" value="F:proton channel activity"/>
    <property type="evidence" value="ECO:0007669"/>
    <property type="project" value="InterPro"/>
</dbReference>
<dbReference type="STRING" id="456442.Mboo_1696"/>
<feature type="transmembrane region" description="Helical" evidence="13">
    <location>
        <begin position="122"/>
        <end position="145"/>
    </location>
</feature>
<sequence>MPPEKSHSTYQFFKNLERLINLTDCIFAFAITLMVLSLTVPVVTKGNIAAELPVHLISEWPTFLIYAISFVIISEWWMAHHHIFQHIRKLDRTVSVLNFSFLFFITLIPFHTSLIIEYPETPVAVIFYAMTQACAGVVLAALWWYATKHRRLSDSDITDGYVHYRLIRLLGGSGVFLISIGIAVFNTYIAELSWIFIGILIWLVNKWFYRNDLLVSAEVD</sequence>
<dbReference type="GO" id="GO:0005267">
    <property type="term" value="F:potassium channel activity"/>
    <property type="evidence" value="ECO:0007669"/>
    <property type="project" value="UniProtKB-KW"/>
</dbReference>
<organism evidence="14 15">
    <name type="scientific">Methanoregula boonei (strain DSM 21154 / JCM 14090 / 6A8)</name>
    <dbReference type="NCBI Taxonomy" id="456442"/>
    <lineage>
        <taxon>Archaea</taxon>
        <taxon>Methanobacteriati</taxon>
        <taxon>Methanobacteriota</taxon>
        <taxon>Stenosarchaea group</taxon>
        <taxon>Methanomicrobia</taxon>
        <taxon>Methanomicrobiales</taxon>
        <taxon>Methanoregulaceae</taxon>
        <taxon>Methanoregula</taxon>
    </lineage>
</organism>
<evidence type="ECO:0000256" key="2">
    <source>
        <dbReference type="ARBA" id="ARBA00006920"/>
    </source>
</evidence>
<dbReference type="PANTHER" id="PTHR31462:SF5">
    <property type="entry name" value="ENDOSOMAL_LYSOSOMAL PROTON CHANNEL TMEM175"/>
    <property type="match status" value="1"/>
</dbReference>
<protein>
    <recommendedName>
        <fullName evidence="16">DUF1211 domain-containing protein</fullName>
    </recommendedName>
</protein>
<feature type="transmembrane region" description="Helical" evidence="13">
    <location>
        <begin position="63"/>
        <end position="84"/>
    </location>
</feature>
<dbReference type="PANTHER" id="PTHR31462">
    <property type="entry name" value="ENDOSOMAL/LYSOSOMAL POTASSIUM CHANNEL TMEM175"/>
    <property type="match status" value="1"/>
</dbReference>
<evidence type="ECO:0000256" key="10">
    <source>
        <dbReference type="ARBA" id="ARBA00023136"/>
    </source>
</evidence>
<dbReference type="OrthoDB" id="10769at2157"/>
<evidence type="ECO:0000256" key="3">
    <source>
        <dbReference type="ARBA" id="ARBA00022448"/>
    </source>
</evidence>
<evidence type="ECO:0000256" key="11">
    <source>
        <dbReference type="ARBA" id="ARBA00023303"/>
    </source>
</evidence>
<keyword evidence="11" id="KW-0407">Ion channel</keyword>
<evidence type="ECO:0008006" key="16">
    <source>
        <dbReference type="Google" id="ProtNLM"/>
    </source>
</evidence>
<keyword evidence="9" id="KW-0406">Ion transport</keyword>
<keyword evidence="6" id="KW-0631">Potassium channel</keyword>
<evidence type="ECO:0000256" key="8">
    <source>
        <dbReference type="ARBA" id="ARBA00022989"/>
    </source>
</evidence>
<feature type="transmembrane region" description="Helical" evidence="13">
    <location>
        <begin position="21"/>
        <end position="43"/>
    </location>
</feature>
<dbReference type="InterPro" id="IPR010617">
    <property type="entry name" value="TMEM175-like"/>
</dbReference>
<keyword evidence="4" id="KW-0633">Potassium transport</keyword>
<dbReference type="Pfam" id="PF06736">
    <property type="entry name" value="TMEM175"/>
    <property type="match status" value="1"/>
</dbReference>
<evidence type="ECO:0000256" key="4">
    <source>
        <dbReference type="ARBA" id="ARBA00022538"/>
    </source>
</evidence>
<comment type="similarity">
    <text evidence="2">Belongs to the TMEM175 family.</text>
</comment>
<dbReference type="RefSeq" id="WP_012107259.1">
    <property type="nucleotide sequence ID" value="NC_009712.1"/>
</dbReference>
<evidence type="ECO:0000256" key="13">
    <source>
        <dbReference type="SAM" id="Phobius"/>
    </source>
</evidence>
<dbReference type="AlphaFoldDB" id="A7I902"/>
<feature type="transmembrane region" description="Helical" evidence="13">
    <location>
        <begin position="192"/>
        <end position="209"/>
    </location>
</feature>
<evidence type="ECO:0000313" key="15">
    <source>
        <dbReference type="Proteomes" id="UP000002408"/>
    </source>
</evidence>
<dbReference type="eggNOG" id="arCOG04887">
    <property type="taxonomic scope" value="Archaea"/>
</dbReference>
<evidence type="ECO:0000256" key="7">
    <source>
        <dbReference type="ARBA" id="ARBA00022958"/>
    </source>
</evidence>
<dbReference type="KEGG" id="mbn:Mboo_1696"/>
<keyword evidence="8 13" id="KW-1133">Transmembrane helix</keyword>
<reference evidence="14" key="1">
    <citation type="submission" date="2007-07" db="EMBL/GenBank/DDBJ databases">
        <title>Complete sequence of Candidatus Methanoregula boonei 6A8.</title>
        <authorList>
            <consortium name="US DOE Joint Genome Institute"/>
            <person name="Copeland A."/>
            <person name="Lucas S."/>
            <person name="Lapidus A."/>
            <person name="Barry K."/>
            <person name="Glavina del Rio T."/>
            <person name="Dalin E."/>
            <person name="Tice H."/>
            <person name="Pitluck S."/>
            <person name="Meincke L."/>
            <person name="Brettin T."/>
            <person name="Bruce D."/>
            <person name="Detter J.C."/>
            <person name="Han C."/>
            <person name="Tapia R."/>
            <person name="Gilna P."/>
            <person name="Schmutz J."/>
            <person name="Larimer F."/>
            <person name="Land M."/>
            <person name="Hauser L."/>
            <person name="Kyrpides N."/>
            <person name="Kim E."/>
            <person name="Zinder S."/>
            <person name="Richardson P."/>
        </authorList>
    </citation>
    <scope>NUCLEOTIDE SEQUENCE [LARGE SCALE GENOMIC DNA]</scope>
    <source>
        <strain evidence="14">6A8</strain>
    </source>
</reference>
<dbReference type="Proteomes" id="UP000002408">
    <property type="component" value="Chromosome"/>
</dbReference>